<protein>
    <recommendedName>
        <fullName evidence="4">Odorant receptor</fullName>
    </recommendedName>
</protein>
<keyword evidence="1" id="KW-0812">Transmembrane</keyword>
<feature type="transmembrane region" description="Helical" evidence="1">
    <location>
        <begin position="223"/>
        <end position="241"/>
    </location>
</feature>
<gene>
    <name evidence="2" type="ORF">ODALV1_LOCUS30832</name>
</gene>
<feature type="transmembrane region" description="Helical" evidence="1">
    <location>
        <begin position="281"/>
        <end position="307"/>
    </location>
</feature>
<organism evidence="2 3">
    <name type="scientific">Orchesella dallaii</name>
    <dbReference type="NCBI Taxonomy" id="48710"/>
    <lineage>
        <taxon>Eukaryota</taxon>
        <taxon>Metazoa</taxon>
        <taxon>Ecdysozoa</taxon>
        <taxon>Arthropoda</taxon>
        <taxon>Hexapoda</taxon>
        <taxon>Collembola</taxon>
        <taxon>Entomobryomorpha</taxon>
        <taxon>Entomobryoidea</taxon>
        <taxon>Orchesellidae</taxon>
        <taxon>Orchesellinae</taxon>
        <taxon>Orchesella</taxon>
    </lineage>
</organism>
<evidence type="ECO:0008006" key="4">
    <source>
        <dbReference type="Google" id="ProtNLM"/>
    </source>
</evidence>
<evidence type="ECO:0000256" key="1">
    <source>
        <dbReference type="SAM" id="Phobius"/>
    </source>
</evidence>
<accession>A0ABP1S8S7</accession>
<reference evidence="2 3" key="1">
    <citation type="submission" date="2024-08" db="EMBL/GenBank/DDBJ databases">
        <authorList>
            <person name="Cucini C."/>
            <person name="Frati F."/>
        </authorList>
    </citation>
    <scope>NUCLEOTIDE SEQUENCE [LARGE SCALE GENOMIC DNA]</scope>
</reference>
<dbReference type="Proteomes" id="UP001642540">
    <property type="component" value="Unassembled WGS sequence"/>
</dbReference>
<keyword evidence="1" id="KW-1133">Transmembrane helix</keyword>
<keyword evidence="1" id="KW-0472">Membrane</keyword>
<feature type="transmembrane region" description="Helical" evidence="1">
    <location>
        <begin position="319"/>
        <end position="342"/>
    </location>
</feature>
<proteinExistence type="predicted"/>
<keyword evidence="3" id="KW-1185">Reference proteome</keyword>
<feature type="transmembrane region" description="Helical" evidence="1">
    <location>
        <begin position="79"/>
        <end position="98"/>
    </location>
</feature>
<sequence length="417" mass="46764">MLREAQLLKLIVAAAQTANFVAGKNYTCDGNKLRVNRKTFKKNFCLCILLIGIQLLHLINTRFHSNNNDTGSLSLETTMGLGIASAVFLFLHYFYLVLIAGKEIETFFHAANTYEIVNFIDIHNYLQSASGKRFMILVRLMDLGGRRLSSSVGPQFMAISAVLLPSSPMNFLAFFPGKSCIDLMLSVIGIQTITKLSGYLLMALQFLCNWIIWVLIFKFGYLVFYHTGICALILSKYLLILKRKLGKPNGFGILSTINKAISNYQHIRILLIQFNRVHSNFLVFVLLTVITFMVLNGVRLIASLATVSFTDRKLIGMNCFYASVVLQNVGITIALFGGFGAVHDLAGSCLRNMRNAAIYPRHSCRGKILKRVVKSLPVLKVEFSATNFVEKITPFVYLEFSLLRIVDCLLLSKSKHQ</sequence>
<comment type="caution">
    <text evidence="2">The sequence shown here is derived from an EMBL/GenBank/DDBJ whole genome shotgun (WGS) entry which is preliminary data.</text>
</comment>
<feature type="transmembrane region" description="Helical" evidence="1">
    <location>
        <begin position="196"/>
        <end position="216"/>
    </location>
</feature>
<feature type="transmembrane region" description="Helical" evidence="1">
    <location>
        <begin position="43"/>
        <end position="59"/>
    </location>
</feature>
<dbReference type="EMBL" id="CAXLJM020000164">
    <property type="protein sequence ID" value="CAL8146487.1"/>
    <property type="molecule type" value="Genomic_DNA"/>
</dbReference>
<evidence type="ECO:0000313" key="3">
    <source>
        <dbReference type="Proteomes" id="UP001642540"/>
    </source>
</evidence>
<name>A0ABP1S8S7_9HEXA</name>
<evidence type="ECO:0000313" key="2">
    <source>
        <dbReference type="EMBL" id="CAL8146487.1"/>
    </source>
</evidence>